<evidence type="ECO:0000256" key="3">
    <source>
        <dbReference type="PROSITE-ProRule" id="PRU00035"/>
    </source>
</evidence>
<dbReference type="InterPro" id="IPR043509">
    <property type="entry name" value="Bromo_Brdt_II"/>
</dbReference>
<name>A0A835CX20_APHGI</name>
<dbReference type="FunFam" id="1.20.920.10:FF:000003">
    <property type="entry name" value="Bromodomain-containing protein 2"/>
    <property type="match status" value="1"/>
</dbReference>
<sequence length="233" mass="26578">MAMQLDQPGDNKQKLSEQMKPCNEILKELFSKKHSGYAWPFYKPVDVELLKLHDYYDIIKKPMDLGTIKTKMDNRDYKTPREFANDVRLIFTNCYKYNHPGHDVVAMAKKLQDFFESRFEKIPDDPAHGIASMKVESASSESSSDSDSTSDTEDDDSEIERKTKLVALQEELKLMQGQIKKLVQKSAKKNQVIKKRKTNSKSNGISSKDLDSHNGALKELLNPDSKNSNNVNS</sequence>
<feature type="compositionally biased region" description="Low complexity" evidence="4">
    <location>
        <begin position="136"/>
        <end position="147"/>
    </location>
</feature>
<dbReference type="SUPFAM" id="SSF47370">
    <property type="entry name" value="Bromodomain"/>
    <property type="match status" value="1"/>
</dbReference>
<feature type="region of interest" description="Disordered" evidence="4">
    <location>
        <begin position="133"/>
        <end position="160"/>
    </location>
</feature>
<dbReference type="PRINTS" id="PR00503">
    <property type="entry name" value="BROMODOMAIN"/>
</dbReference>
<feature type="compositionally biased region" description="Polar residues" evidence="4">
    <location>
        <begin position="224"/>
        <end position="233"/>
    </location>
</feature>
<dbReference type="GO" id="GO:0006338">
    <property type="term" value="P:chromatin remodeling"/>
    <property type="evidence" value="ECO:0007669"/>
    <property type="project" value="TreeGrafter"/>
</dbReference>
<dbReference type="GO" id="GO:0005634">
    <property type="term" value="C:nucleus"/>
    <property type="evidence" value="ECO:0007669"/>
    <property type="project" value="TreeGrafter"/>
</dbReference>
<feature type="domain" description="Bromo" evidence="5">
    <location>
        <begin position="33"/>
        <end position="105"/>
    </location>
</feature>
<dbReference type="GO" id="GO:0000785">
    <property type="term" value="C:chromatin"/>
    <property type="evidence" value="ECO:0007669"/>
    <property type="project" value="TreeGrafter"/>
</dbReference>
<dbReference type="PROSITE" id="PS50014">
    <property type="entry name" value="BROMODOMAIN_2"/>
    <property type="match status" value="1"/>
</dbReference>
<dbReference type="InterPro" id="IPR036427">
    <property type="entry name" value="Bromodomain-like_sf"/>
</dbReference>
<dbReference type="PROSITE" id="PS00633">
    <property type="entry name" value="BROMODOMAIN_1"/>
    <property type="match status" value="1"/>
</dbReference>
<dbReference type="Proteomes" id="UP000639338">
    <property type="component" value="Unassembled WGS sequence"/>
</dbReference>
<reference evidence="6 7" key="1">
    <citation type="submission" date="2020-08" db="EMBL/GenBank/DDBJ databases">
        <title>Aphidius gifuensis genome sequencing and assembly.</title>
        <authorList>
            <person name="Du Z."/>
        </authorList>
    </citation>
    <scope>NUCLEOTIDE SEQUENCE [LARGE SCALE GENOMIC DNA]</scope>
    <source>
        <strain evidence="6">YNYX2018</strain>
        <tissue evidence="6">Adults</tissue>
    </source>
</reference>
<evidence type="ECO:0000256" key="1">
    <source>
        <dbReference type="ARBA" id="ARBA00022737"/>
    </source>
</evidence>
<keyword evidence="2 3" id="KW-0103">Bromodomain</keyword>
<dbReference type="InterPro" id="IPR001487">
    <property type="entry name" value="Bromodomain"/>
</dbReference>
<dbReference type="SMART" id="SM00297">
    <property type="entry name" value="BROMO"/>
    <property type="match status" value="1"/>
</dbReference>
<dbReference type="EMBL" id="JACMRX010000001">
    <property type="protein sequence ID" value="KAF7997023.1"/>
    <property type="molecule type" value="Genomic_DNA"/>
</dbReference>
<feature type="compositionally biased region" description="Basic residues" evidence="4">
    <location>
        <begin position="183"/>
        <end position="199"/>
    </location>
</feature>
<dbReference type="PANTHER" id="PTHR22880">
    <property type="entry name" value="FALZ-RELATED BROMODOMAIN-CONTAINING PROTEINS"/>
    <property type="match status" value="1"/>
</dbReference>
<keyword evidence="7" id="KW-1185">Reference proteome</keyword>
<dbReference type="InterPro" id="IPR050935">
    <property type="entry name" value="Bromo_chromatin_reader"/>
</dbReference>
<dbReference type="CDD" id="cd05498">
    <property type="entry name" value="Bromo_Brdt_II_like"/>
    <property type="match status" value="1"/>
</dbReference>
<evidence type="ECO:0000259" key="5">
    <source>
        <dbReference type="PROSITE" id="PS50014"/>
    </source>
</evidence>
<dbReference type="PANTHER" id="PTHR22880:SF225">
    <property type="entry name" value="BROMODOMAIN-CONTAINING PROTEIN BET-1-RELATED"/>
    <property type="match status" value="1"/>
</dbReference>
<evidence type="ECO:0000313" key="6">
    <source>
        <dbReference type="EMBL" id="KAF7997023.1"/>
    </source>
</evidence>
<dbReference type="AlphaFoldDB" id="A0A835CX20"/>
<dbReference type="Pfam" id="PF00439">
    <property type="entry name" value="Bromodomain"/>
    <property type="match status" value="1"/>
</dbReference>
<dbReference type="GO" id="GO:0006355">
    <property type="term" value="P:regulation of DNA-templated transcription"/>
    <property type="evidence" value="ECO:0007669"/>
    <property type="project" value="TreeGrafter"/>
</dbReference>
<evidence type="ECO:0000256" key="4">
    <source>
        <dbReference type="SAM" id="MobiDB-lite"/>
    </source>
</evidence>
<keyword evidence="1" id="KW-0677">Repeat</keyword>
<feature type="compositionally biased region" description="Acidic residues" evidence="4">
    <location>
        <begin position="148"/>
        <end position="158"/>
    </location>
</feature>
<evidence type="ECO:0000256" key="2">
    <source>
        <dbReference type="ARBA" id="ARBA00023117"/>
    </source>
</evidence>
<proteinExistence type="predicted"/>
<evidence type="ECO:0000313" key="7">
    <source>
        <dbReference type="Proteomes" id="UP000639338"/>
    </source>
</evidence>
<dbReference type="OrthoDB" id="784962at2759"/>
<accession>A0A835CX20</accession>
<organism evidence="6 7">
    <name type="scientific">Aphidius gifuensis</name>
    <name type="common">Parasitoid wasp</name>
    <dbReference type="NCBI Taxonomy" id="684658"/>
    <lineage>
        <taxon>Eukaryota</taxon>
        <taxon>Metazoa</taxon>
        <taxon>Ecdysozoa</taxon>
        <taxon>Arthropoda</taxon>
        <taxon>Hexapoda</taxon>
        <taxon>Insecta</taxon>
        <taxon>Pterygota</taxon>
        <taxon>Neoptera</taxon>
        <taxon>Endopterygota</taxon>
        <taxon>Hymenoptera</taxon>
        <taxon>Apocrita</taxon>
        <taxon>Ichneumonoidea</taxon>
        <taxon>Braconidae</taxon>
        <taxon>Aphidiinae</taxon>
        <taxon>Aphidius</taxon>
    </lineage>
</organism>
<dbReference type="InterPro" id="IPR018359">
    <property type="entry name" value="Bromodomain_CS"/>
</dbReference>
<dbReference type="Gene3D" id="1.20.920.10">
    <property type="entry name" value="Bromodomain-like"/>
    <property type="match status" value="1"/>
</dbReference>
<gene>
    <name evidence="6" type="ORF">HCN44_005300</name>
</gene>
<comment type="caution">
    <text evidence="6">The sequence shown here is derived from an EMBL/GenBank/DDBJ whole genome shotgun (WGS) entry which is preliminary data.</text>
</comment>
<feature type="region of interest" description="Disordered" evidence="4">
    <location>
        <begin position="183"/>
        <end position="233"/>
    </location>
</feature>
<protein>
    <recommendedName>
        <fullName evidence="5">Bromo domain-containing protein</fullName>
    </recommendedName>
</protein>